<evidence type="ECO:0000313" key="1">
    <source>
        <dbReference type="EMBL" id="ACL48158.1"/>
    </source>
</evidence>
<reference evidence="1" key="1">
    <citation type="submission" date="2009-01" db="EMBL/GenBank/DDBJ databases">
        <title>Complete sequence of Desulfovibrio desulfuricans subsp. desulfuricans str. ATCC 27774.</title>
        <authorList>
            <consortium name="US DOE Joint Genome Institute"/>
            <person name="Lucas S."/>
            <person name="Copeland A."/>
            <person name="Lapidus A."/>
            <person name="Glavina del Rio T."/>
            <person name="Tice H."/>
            <person name="Bruce D."/>
            <person name="Goodwin L."/>
            <person name="Pitluck S."/>
            <person name="Sims D."/>
            <person name="Lu M."/>
            <person name="Kiss H."/>
            <person name="Meineke L."/>
            <person name="Brettin T."/>
            <person name="Detter J.C."/>
            <person name="Han C."/>
            <person name="Larimer F."/>
            <person name="Land M."/>
            <person name="Hauser L."/>
            <person name="Kyrpides N."/>
            <person name="Ovchinnikova G."/>
            <person name="Hazen T.C."/>
        </authorList>
    </citation>
    <scope>NUCLEOTIDE SEQUENCE [LARGE SCALE GENOMIC DNA]</scope>
    <source>
        <strain evidence="1">ATCC 27774</strain>
    </source>
</reference>
<dbReference type="InterPro" id="IPR009225">
    <property type="entry name" value="Phage_head_completion_GpL"/>
</dbReference>
<organism evidence="1">
    <name type="scientific">Desulfovibrio desulfuricans (strain ATCC 27774 / DSM 6949 / MB)</name>
    <dbReference type="NCBI Taxonomy" id="525146"/>
    <lineage>
        <taxon>Bacteria</taxon>
        <taxon>Pseudomonadati</taxon>
        <taxon>Thermodesulfobacteriota</taxon>
        <taxon>Desulfovibrionia</taxon>
        <taxon>Desulfovibrionales</taxon>
        <taxon>Desulfovibrionaceae</taxon>
        <taxon>Desulfovibrio</taxon>
    </lineage>
</organism>
<proteinExistence type="predicted"/>
<name>B8J321_DESDA</name>
<dbReference type="STRING" id="525146.Ddes_0243"/>
<dbReference type="eggNOG" id="ENOG503181I">
    <property type="taxonomic scope" value="Bacteria"/>
</dbReference>
<gene>
    <name evidence="1" type="ordered locus">Ddes_0243</name>
</gene>
<dbReference type="AlphaFoldDB" id="B8J321"/>
<sequence>MSSLKGFGITTGKTATTVLDGDGFYPDLAVAEFMELYRLPAEYAEALIADHLDLARLWAAGELAAWREKQQASGHTALDQISVHGISGGALRLYKRAVFCRAKALLLPQFATIERREPARNDAKEAPESAQAFFAQAANALAAITGRTFISVEAI</sequence>
<dbReference type="EMBL" id="CP001358">
    <property type="protein sequence ID" value="ACL48158.1"/>
    <property type="molecule type" value="Genomic_DNA"/>
</dbReference>
<protein>
    <submittedName>
        <fullName evidence="1">Head completion protein</fullName>
    </submittedName>
</protein>
<dbReference type="KEGG" id="dds:Ddes_0243"/>
<dbReference type="Pfam" id="PF05926">
    <property type="entry name" value="Phage_GPL"/>
    <property type="match status" value="1"/>
</dbReference>
<accession>B8J321</accession>
<dbReference type="HOGENOM" id="CLU_109291_0_1_7"/>